<evidence type="ECO:0000313" key="2">
    <source>
        <dbReference type="Proteomes" id="UP000239724"/>
    </source>
</evidence>
<name>A0A2S6NFI5_RHOGL</name>
<sequence length="145" mass="15809">MVCGTIMDGVDAYDTQNTVAQLKEYRNLVINSRHLNLTDDQRTSLLTVINFALTKKQRHFNIAVGQAATLQVGRIGTAAYRAGRAVYKSAKGIKGAARDDAADILLNLAQQQGGAGTVARAIIRVIAKRNFEDILKHSIKESLRS</sequence>
<reference evidence="1 2" key="1">
    <citation type="journal article" date="2018" name="Arch. Microbiol.">
        <title>New insights into the metabolic potential of the phototrophic purple bacterium Rhodopila globiformis DSM 161(T) from its draft genome sequence and evidence for a vanadium-dependent nitrogenase.</title>
        <authorList>
            <person name="Imhoff J.F."/>
            <person name="Rahn T."/>
            <person name="Kunzel S."/>
            <person name="Neulinger S.C."/>
        </authorList>
    </citation>
    <scope>NUCLEOTIDE SEQUENCE [LARGE SCALE GENOMIC DNA]</scope>
    <source>
        <strain evidence="1 2">DSM 161</strain>
    </source>
</reference>
<accession>A0A2S6NFI5</accession>
<dbReference type="AlphaFoldDB" id="A0A2S6NFI5"/>
<dbReference type="EMBL" id="NHRY01000148">
    <property type="protein sequence ID" value="PPQ33350.1"/>
    <property type="molecule type" value="Genomic_DNA"/>
</dbReference>
<keyword evidence="2" id="KW-1185">Reference proteome</keyword>
<organism evidence="1 2">
    <name type="scientific">Rhodopila globiformis</name>
    <name type="common">Rhodopseudomonas globiformis</name>
    <dbReference type="NCBI Taxonomy" id="1071"/>
    <lineage>
        <taxon>Bacteria</taxon>
        <taxon>Pseudomonadati</taxon>
        <taxon>Pseudomonadota</taxon>
        <taxon>Alphaproteobacteria</taxon>
        <taxon>Acetobacterales</taxon>
        <taxon>Acetobacteraceae</taxon>
        <taxon>Rhodopila</taxon>
    </lineage>
</organism>
<comment type="caution">
    <text evidence="1">The sequence shown here is derived from an EMBL/GenBank/DDBJ whole genome shotgun (WGS) entry which is preliminary data.</text>
</comment>
<protein>
    <submittedName>
        <fullName evidence="1">Uncharacterized protein</fullName>
    </submittedName>
</protein>
<evidence type="ECO:0000313" key="1">
    <source>
        <dbReference type="EMBL" id="PPQ33350.1"/>
    </source>
</evidence>
<proteinExistence type="predicted"/>
<gene>
    <name evidence="1" type="ORF">CCS01_14550</name>
</gene>
<dbReference type="Proteomes" id="UP000239724">
    <property type="component" value="Unassembled WGS sequence"/>
</dbReference>